<dbReference type="InterPro" id="IPR016024">
    <property type="entry name" value="ARM-type_fold"/>
</dbReference>
<dbReference type="InterPro" id="IPR027383">
    <property type="entry name" value="Znf_put"/>
</dbReference>
<dbReference type="InterPro" id="IPR041916">
    <property type="entry name" value="Anti_sigma_zinc_sf"/>
</dbReference>
<dbReference type="Pfam" id="PF13646">
    <property type="entry name" value="HEAT_2"/>
    <property type="match status" value="1"/>
</dbReference>
<keyword evidence="4" id="KW-1185">Reference proteome</keyword>
<dbReference type="Pfam" id="PF13490">
    <property type="entry name" value="zf-HC2"/>
    <property type="match status" value="1"/>
</dbReference>
<dbReference type="SUPFAM" id="SSF48371">
    <property type="entry name" value="ARM repeat"/>
    <property type="match status" value="1"/>
</dbReference>
<evidence type="ECO:0000259" key="2">
    <source>
        <dbReference type="Pfam" id="PF13490"/>
    </source>
</evidence>
<dbReference type="AlphaFoldDB" id="A0A243WAC2"/>
<dbReference type="Proteomes" id="UP000194873">
    <property type="component" value="Unassembled WGS sequence"/>
</dbReference>
<dbReference type="InterPro" id="IPR004155">
    <property type="entry name" value="PBS_lyase_HEAT"/>
</dbReference>
<gene>
    <name evidence="3" type="ORF">BXP70_18850</name>
</gene>
<feature type="region of interest" description="Disordered" evidence="1">
    <location>
        <begin position="266"/>
        <end position="301"/>
    </location>
</feature>
<dbReference type="Gene3D" id="1.25.10.10">
    <property type="entry name" value="Leucine-rich Repeat Variant"/>
    <property type="match status" value="1"/>
</dbReference>
<comment type="caution">
    <text evidence="3">The sequence shown here is derived from an EMBL/GenBank/DDBJ whole genome shotgun (WGS) entry which is preliminary data.</text>
</comment>
<dbReference type="InterPro" id="IPR011989">
    <property type="entry name" value="ARM-like"/>
</dbReference>
<dbReference type="Gene3D" id="1.10.10.1320">
    <property type="entry name" value="Anti-sigma factor, zinc-finger domain"/>
    <property type="match status" value="1"/>
</dbReference>
<accession>A0A243WAC2</accession>
<protein>
    <submittedName>
        <fullName evidence="3">Anti-sigma factor</fullName>
    </submittedName>
</protein>
<dbReference type="RefSeq" id="WP_086595657.1">
    <property type="nucleotide sequence ID" value="NZ_MTSE01000011.1"/>
</dbReference>
<organism evidence="3 4">
    <name type="scientific">Hymenobacter crusticola</name>
    <dbReference type="NCBI Taxonomy" id="1770526"/>
    <lineage>
        <taxon>Bacteria</taxon>
        <taxon>Pseudomonadati</taxon>
        <taxon>Bacteroidota</taxon>
        <taxon>Cytophagia</taxon>
        <taxon>Cytophagales</taxon>
        <taxon>Hymenobacteraceae</taxon>
        <taxon>Hymenobacter</taxon>
    </lineage>
</organism>
<evidence type="ECO:0000313" key="3">
    <source>
        <dbReference type="EMBL" id="OUJ72319.1"/>
    </source>
</evidence>
<dbReference type="SMART" id="SM00567">
    <property type="entry name" value="EZ_HEAT"/>
    <property type="match status" value="3"/>
</dbReference>
<reference evidence="3 4" key="1">
    <citation type="submission" date="2017-01" db="EMBL/GenBank/DDBJ databases">
        <title>A new Hymenobacter.</title>
        <authorList>
            <person name="Liang Y."/>
            <person name="Feng F."/>
        </authorList>
    </citation>
    <scope>NUCLEOTIDE SEQUENCE [LARGE SCALE GENOMIC DNA]</scope>
    <source>
        <strain evidence="3">MIMBbqt21</strain>
    </source>
</reference>
<proteinExistence type="predicted"/>
<evidence type="ECO:0000256" key="1">
    <source>
        <dbReference type="SAM" id="MobiDB-lite"/>
    </source>
</evidence>
<name>A0A243WAC2_9BACT</name>
<dbReference type="EMBL" id="MTSE01000011">
    <property type="protein sequence ID" value="OUJ72319.1"/>
    <property type="molecule type" value="Genomic_DNA"/>
</dbReference>
<feature type="compositionally biased region" description="Polar residues" evidence="1">
    <location>
        <begin position="266"/>
        <end position="282"/>
    </location>
</feature>
<dbReference type="OrthoDB" id="978644at2"/>
<sequence>MNCEHAKEQLLDYLNHELPEAERPLVAAHLEECTECREELLALQRVWGTMSAIPVPEPSENVRPAFYAMLSAYKEETQAKPSSWAAVWQWLQAVFTPQQALRLAYSLALVGVGVAVGFWLNKQPAQTADNQQLATLTKQVADMRQVMLLSLIDNPSATERLRAVSYTKELNNANPRVVEALLSTLNHDENVNVRLATLEALAQLAHEPAVRQGLVQSLAKQESPLVQSALADVMVQLQEKRSVKPLRRLLNDPALNEAVRGKIKESIQSLSNGQAAPSTSNKPYDETFHPTPSDGAAGTAV</sequence>
<evidence type="ECO:0000313" key="4">
    <source>
        <dbReference type="Proteomes" id="UP000194873"/>
    </source>
</evidence>
<feature type="domain" description="Putative zinc-finger" evidence="2">
    <location>
        <begin position="3"/>
        <end position="37"/>
    </location>
</feature>